<proteinExistence type="predicted"/>
<feature type="region of interest" description="Disordered" evidence="1">
    <location>
        <begin position="250"/>
        <end position="292"/>
    </location>
</feature>
<feature type="region of interest" description="Disordered" evidence="1">
    <location>
        <begin position="128"/>
        <end position="213"/>
    </location>
</feature>
<feature type="compositionally biased region" description="Polar residues" evidence="1">
    <location>
        <begin position="188"/>
        <end position="211"/>
    </location>
</feature>
<evidence type="ECO:0000313" key="3">
    <source>
        <dbReference type="Proteomes" id="UP001479436"/>
    </source>
</evidence>
<feature type="region of interest" description="Disordered" evidence="1">
    <location>
        <begin position="352"/>
        <end position="374"/>
    </location>
</feature>
<dbReference type="Proteomes" id="UP001479436">
    <property type="component" value="Unassembled WGS sequence"/>
</dbReference>
<evidence type="ECO:0000256" key="1">
    <source>
        <dbReference type="SAM" id="MobiDB-lite"/>
    </source>
</evidence>
<evidence type="ECO:0000313" key="2">
    <source>
        <dbReference type="EMBL" id="KAK9764781.1"/>
    </source>
</evidence>
<comment type="caution">
    <text evidence="2">The sequence shown here is derived from an EMBL/GenBank/DDBJ whole genome shotgun (WGS) entry which is preliminary data.</text>
</comment>
<feature type="compositionally biased region" description="Polar residues" evidence="1">
    <location>
        <begin position="128"/>
        <end position="139"/>
    </location>
</feature>
<feature type="compositionally biased region" description="Polar residues" evidence="1">
    <location>
        <begin position="312"/>
        <end position="324"/>
    </location>
</feature>
<feature type="compositionally biased region" description="Basic and acidic residues" evidence="1">
    <location>
        <begin position="353"/>
        <end position="366"/>
    </location>
</feature>
<name>A0ABR2WTD0_9FUNG</name>
<organism evidence="2 3">
    <name type="scientific">Basidiobolus ranarum</name>
    <dbReference type="NCBI Taxonomy" id="34480"/>
    <lineage>
        <taxon>Eukaryota</taxon>
        <taxon>Fungi</taxon>
        <taxon>Fungi incertae sedis</taxon>
        <taxon>Zoopagomycota</taxon>
        <taxon>Entomophthoromycotina</taxon>
        <taxon>Basidiobolomycetes</taxon>
        <taxon>Basidiobolales</taxon>
        <taxon>Basidiobolaceae</taxon>
        <taxon>Basidiobolus</taxon>
    </lineage>
</organism>
<feature type="region of interest" description="Disordered" evidence="1">
    <location>
        <begin position="312"/>
        <end position="332"/>
    </location>
</feature>
<accession>A0ABR2WTD0</accession>
<keyword evidence="3" id="KW-1185">Reference proteome</keyword>
<protein>
    <submittedName>
        <fullName evidence="2">Uncharacterized protein</fullName>
    </submittedName>
</protein>
<feature type="compositionally biased region" description="Low complexity" evidence="1">
    <location>
        <begin position="176"/>
        <end position="187"/>
    </location>
</feature>
<gene>
    <name evidence="2" type="ORF">K7432_007448</name>
</gene>
<sequence>MEVQTLNASISEPSFKTISHHDCRLHNILPVNTEIASNYKHRYRPSIESMEDLFDGATQTHTQETVPSQVPKSLEQKLLDGAVESSNNSNSDPIQEAALKIVAALEFDEKKRTEQHKSTETSIIPEETNTILQPSSDGTNIDGPTEVSTSSASAPVQVTPCSSIPKTVTNPLRVTSSASSSFRSLQSTHTSIPSGYQSDVSDISASSQESPLTPYHEKQLVPHIIIDKTSIPGINLAPSAFVNNSYLTDTDDEASSQKSKDPMYPSSPGSSLLSPQTRSDRRRSQPASDSPRMVEISGSKYILYGRSKSRSLYDSQEASRSGNGRTRRMSAIGEIVGGSMKYGIGKLLRKKRWQEEGKQSKEDGKWKYTLSKLA</sequence>
<feature type="compositionally biased region" description="Low complexity" evidence="1">
    <location>
        <begin position="266"/>
        <end position="275"/>
    </location>
</feature>
<feature type="compositionally biased region" description="Polar residues" evidence="1">
    <location>
        <begin position="146"/>
        <end position="175"/>
    </location>
</feature>
<dbReference type="EMBL" id="JASJQH010000368">
    <property type="protein sequence ID" value="KAK9764781.1"/>
    <property type="molecule type" value="Genomic_DNA"/>
</dbReference>
<reference evidence="2 3" key="1">
    <citation type="submission" date="2023-04" db="EMBL/GenBank/DDBJ databases">
        <title>Genome of Basidiobolus ranarum AG-B5.</title>
        <authorList>
            <person name="Stajich J.E."/>
            <person name="Carter-House D."/>
            <person name="Gryganskyi A."/>
        </authorList>
    </citation>
    <scope>NUCLEOTIDE SEQUENCE [LARGE SCALE GENOMIC DNA]</scope>
    <source>
        <strain evidence="2 3">AG-B5</strain>
    </source>
</reference>